<evidence type="ECO:0000313" key="5">
    <source>
        <dbReference type="Proteomes" id="UP000824596"/>
    </source>
</evidence>
<evidence type="ECO:0000256" key="3">
    <source>
        <dbReference type="ARBA" id="ARBA00023004"/>
    </source>
</evidence>
<dbReference type="InterPro" id="IPR002401">
    <property type="entry name" value="Cyt_P450_E_grp-I"/>
</dbReference>
<proteinExistence type="predicted"/>
<dbReference type="GO" id="GO:0016705">
    <property type="term" value="F:oxidoreductase activity, acting on paired donors, with incorporation or reduction of molecular oxygen"/>
    <property type="evidence" value="ECO:0007669"/>
    <property type="project" value="InterPro"/>
</dbReference>
<keyword evidence="3" id="KW-0408">Iron</keyword>
<evidence type="ECO:0000313" key="4">
    <source>
        <dbReference type="EMBL" id="KAH0959556.1"/>
    </source>
</evidence>
<evidence type="ECO:0000256" key="1">
    <source>
        <dbReference type="ARBA" id="ARBA00022617"/>
    </source>
</evidence>
<organism evidence="4 5">
    <name type="scientific">Hirsutella rhossiliensis</name>
    <dbReference type="NCBI Taxonomy" id="111463"/>
    <lineage>
        <taxon>Eukaryota</taxon>
        <taxon>Fungi</taxon>
        <taxon>Dikarya</taxon>
        <taxon>Ascomycota</taxon>
        <taxon>Pezizomycotina</taxon>
        <taxon>Sordariomycetes</taxon>
        <taxon>Hypocreomycetidae</taxon>
        <taxon>Hypocreales</taxon>
        <taxon>Ophiocordycipitaceae</taxon>
        <taxon>Hirsutella</taxon>
    </lineage>
</organism>
<dbReference type="PANTHER" id="PTHR24305:SF231">
    <property type="entry name" value="P450, PUTATIVE (EUROFUNG)-RELATED"/>
    <property type="match status" value="1"/>
</dbReference>
<dbReference type="GO" id="GO:0005506">
    <property type="term" value="F:iron ion binding"/>
    <property type="evidence" value="ECO:0007669"/>
    <property type="project" value="InterPro"/>
</dbReference>
<keyword evidence="5" id="KW-1185">Reference proteome</keyword>
<dbReference type="OrthoDB" id="3945418at2759"/>
<protein>
    <submittedName>
        <fullName evidence="4">Cytochrome p450 domain-containing protein</fullName>
    </submittedName>
</protein>
<accession>A0A9P8SG08</accession>
<dbReference type="EMBL" id="JAIZPD010000012">
    <property type="protein sequence ID" value="KAH0959556.1"/>
    <property type="molecule type" value="Genomic_DNA"/>
</dbReference>
<dbReference type="GO" id="GO:0004497">
    <property type="term" value="F:monooxygenase activity"/>
    <property type="evidence" value="ECO:0007669"/>
    <property type="project" value="InterPro"/>
</dbReference>
<comment type="caution">
    <text evidence="4">The sequence shown here is derived from an EMBL/GenBank/DDBJ whole genome shotgun (WGS) entry which is preliminary data.</text>
</comment>
<dbReference type="AlphaFoldDB" id="A0A9P8SG08"/>
<dbReference type="Gene3D" id="1.10.630.10">
    <property type="entry name" value="Cytochrome P450"/>
    <property type="match status" value="1"/>
</dbReference>
<dbReference type="InterPro" id="IPR001128">
    <property type="entry name" value="Cyt_P450"/>
</dbReference>
<dbReference type="Pfam" id="PF00067">
    <property type="entry name" value="p450"/>
    <property type="match status" value="1"/>
</dbReference>
<dbReference type="InterPro" id="IPR050121">
    <property type="entry name" value="Cytochrome_P450_monoxygenase"/>
</dbReference>
<dbReference type="Proteomes" id="UP000824596">
    <property type="component" value="Unassembled WGS sequence"/>
</dbReference>
<reference evidence="4" key="1">
    <citation type="submission" date="2021-09" db="EMBL/GenBank/DDBJ databases">
        <title>A high-quality genome of the endoparasitic fungus Hirsutella rhossiliensis with a comparison of Hirsutella genomes reveals transposable elements contributing to genome size variation.</title>
        <authorList>
            <person name="Lin R."/>
            <person name="Jiao Y."/>
            <person name="Sun X."/>
            <person name="Ling J."/>
            <person name="Xie B."/>
            <person name="Cheng X."/>
        </authorList>
    </citation>
    <scope>NUCLEOTIDE SEQUENCE</scope>
    <source>
        <strain evidence="4">HR02</strain>
    </source>
</reference>
<dbReference type="InterPro" id="IPR036396">
    <property type="entry name" value="Cyt_P450_sf"/>
</dbReference>
<keyword evidence="2" id="KW-0479">Metal-binding</keyword>
<name>A0A9P8SG08_9HYPO</name>
<gene>
    <name evidence="4" type="ORF">HRG_09338</name>
</gene>
<dbReference type="PANTHER" id="PTHR24305">
    <property type="entry name" value="CYTOCHROME P450"/>
    <property type="match status" value="1"/>
</dbReference>
<dbReference type="GeneID" id="68358467"/>
<evidence type="ECO:0000256" key="2">
    <source>
        <dbReference type="ARBA" id="ARBA00022723"/>
    </source>
</evidence>
<dbReference type="SUPFAM" id="SSF48264">
    <property type="entry name" value="Cytochrome P450"/>
    <property type="match status" value="1"/>
</dbReference>
<sequence length="150" mass="16750">MRFVVAFNSEMKKKILRAKTVYASGEKNPNVAYYIFTALLESDLPTAELSTKRLQHETISVIGAGMETTMFMLTTSSYHLLANPDQLLRLRGELAAAIPDPLHVPSLEPLMQLPYLTYVLTVGAVVIMDHYTSSHDPHVFPGPHDFRPGH</sequence>
<dbReference type="PRINTS" id="PR00463">
    <property type="entry name" value="EP450I"/>
</dbReference>
<dbReference type="GO" id="GO:0020037">
    <property type="term" value="F:heme binding"/>
    <property type="evidence" value="ECO:0007669"/>
    <property type="project" value="InterPro"/>
</dbReference>
<dbReference type="RefSeq" id="XP_044717069.1">
    <property type="nucleotide sequence ID" value="XM_044867809.1"/>
</dbReference>
<keyword evidence="1" id="KW-0349">Heme</keyword>